<dbReference type="RefSeq" id="YP_010776365.1">
    <property type="nucleotide sequence ID" value="NC_075034.1"/>
</dbReference>
<keyword evidence="2" id="KW-0040">ANK repeat</keyword>
<protein>
    <submittedName>
        <fullName evidence="3">Putative ankyrin repeat protein</fullName>
    </submittedName>
</protein>
<evidence type="ECO:0000256" key="1">
    <source>
        <dbReference type="ARBA" id="ARBA00022737"/>
    </source>
</evidence>
<dbReference type="InterPro" id="IPR050745">
    <property type="entry name" value="Multifunctional_regulatory"/>
</dbReference>
<dbReference type="InterPro" id="IPR002110">
    <property type="entry name" value="Ankyrin_rpt"/>
</dbReference>
<accession>A0A167RF77</accession>
<dbReference type="PROSITE" id="PS50297">
    <property type="entry name" value="ANK_REP_REGION"/>
    <property type="match status" value="2"/>
</dbReference>
<evidence type="ECO:0000313" key="3">
    <source>
        <dbReference type="EMBL" id="ANB50614.1"/>
    </source>
</evidence>
<dbReference type="SUPFAM" id="SSF48403">
    <property type="entry name" value="Ankyrin repeat"/>
    <property type="match status" value="1"/>
</dbReference>
<sequence length="346" mass="40425">MANFNSKKKYYCCPTIKCGDFTKLMYLMTRDNKTNDAKNIIIDEINNNDLSYINQKNNLGWNALMIACGCSSFYDNFDIIQLLLNSGADINSQNNDGLTALMIVCIYKIYGCTNIIKLLLEYGANVNTQCNNGWTALMFVSRYFRRNKLKMVELLIDNGANIDIQNKNGQTVLLIECRYNNRCDNIEFIKLLLDYGANINHKCNNNETALIVAAKQHYLKIVKFLLDNHADYSIVDYSRKIFINYLYGQQSISCLKIINDIEYTKKCKKYIHQQLFQVVNEFLYRPNNFRHKLINAKLKLFTNTKINNFNITSIISDLKLFHYFSIYDIESFQIRINELELMHLDK</sequence>
<dbReference type="Pfam" id="PF13857">
    <property type="entry name" value="Ank_5"/>
    <property type="match status" value="1"/>
</dbReference>
<reference evidence="3 4" key="1">
    <citation type="journal article" date="2016" name="Genome Announc.">
        <title>Complete Genome Sequence of a New Megavirus Family Member Isolated from an Inland Water Lake for the First Time in India.</title>
        <authorList>
            <person name="Chatterjee A."/>
            <person name="Ali F."/>
            <person name="Bange D."/>
            <person name="Kondabagil K."/>
        </authorList>
    </citation>
    <scope>NUCLEOTIDE SEQUENCE [LARGE SCALE GENOMIC DNA]</scope>
    <source>
        <strain evidence="3">1</strain>
    </source>
</reference>
<proteinExistence type="predicted"/>
<dbReference type="GeneID" id="80512976"/>
<dbReference type="Gene3D" id="1.25.40.20">
    <property type="entry name" value="Ankyrin repeat-containing domain"/>
    <property type="match status" value="1"/>
</dbReference>
<keyword evidence="4" id="KW-1185">Reference proteome</keyword>
<organism evidence="3 4">
    <name type="scientific">Powai lake megavirus</name>
    <dbReference type="NCBI Taxonomy" id="1842663"/>
    <lineage>
        <taxon>Viruses</taxon>
        <taxon>Varidnaviria</taxon>
        <taxon>Bamfordvirae</taxon>
        <taxon>Nucleocytoviricota</taxon>
        <taxon>Megaviricetes</taxon>
        <taxon>Imitervirales</taxon>
        <taxon>Mimiviridae</taxon>
        <taxon>Megamimivirinae</taxon>
        <taxon>Megavirus</taxon>
        <taxon>Megavirus powaiense</taxon>
    </lineage>
</organism>
<dbReference type="PANTHER" id="PTHR24189">
    <property type="entry name" value="MYOTROPHIN"/>
    <property type="match status" value="1"/>
</dbReference>
<dbReference type="InterPro" id="IPR036770">
    <property type="entry name" value="Ankyrin_rpt-contain_sf"/>
</dbReference>
<dbReference type="Proteomes" id="UP000241365">
    <property type="component" value="Segment"/>
</dbReference>
<dbReference type="Pfam" id="PF12796">
    <property type="entry name" value="Ank_2"/>
    <property type="match status" value="1"/>
</dbReference>
<name>A0A167RF77_9VIRU</name>
<dbReference type="SMART" id="SM00248">
    <property type="entry name" value="ANK"/>
    <property type="match status" value="5"/>
</dbReference>
<dbReference type="PANTHER" id="PTHR24189:SF50">
    <property type="entry name" value="ANKYRIN REPEAT AND SOCS BOX PROTEIN 2"/>
    <property type="match status" value="1"/>
</dbReference>
<dbReference type="KEGG" id="vg:80512976"/>
<dbReference type="PROSITE" id="PS50088">
    <property type="entry name" value="ANK_REPEAT"/>
    <property type="match status" value="4"/>
</dbReference>
<dbReference type="EMBL" id="KU877344">
    <property type="protein sequence ID" value="ANB50614.1"/>
    <property type="molecule type" value="Genomic_DNA"/>
</dbReference>
<evidence type="ECO:0000313" key="4">
    <source>
        <dbReference type="Proteomes" id="UP000241365"/>
    </source>
</evidence>
<evidence type="ECO:0000256" key="2">
    <source>
        <dbReference type="ARBA" id="ARBA00023043"/>
    </source>
</evidence>
<keyword evidence="1" id="KW-0677">Repeat</keyword>